<evidence type="ECO:0000256" key="4">
    <source>
        <dbReference type="ARBA" id="ARBA00022840"/>
    </source>
</evidence>
<evidence type="ECO:0000256" key="3">
    <source>
        <dbReference type="ARBA" id="ARBA00022806"/>
    </source>
</evidence>
<comment type="caution">
    <text evidence="11">The sequence shown here is derived from an EMBL/GenBank/DDBJ whole genome shotgun (WGS) entry which is preliminary data.</text>
</comment>
<keyword evidence="6" id="KW-0694">RNA-binding</keyword>
<dbReference type="SUPFAM" id="SSF54928">
    <property type="entry name" value="RNA-binding domain, RBD"/>
    <property type="match status" value="1"/>
</dbReference>
<dbReference type="SMART" id="SM00360">
    <property type="entry name" value="RRM"/>
    <property type="match status" value="1"/>
</dbReference>
<dbReference type="GO" id="GO:0004386">
    <property type="term" value="F:helicase activity"/>
    <property type="evidence" value="ECO:0007669"/>
    <property type="project" value="UniProtKB-KW"/>
</dbReference>
<evidence type="ECO:0000313" key="12">
    <source>
        <dbReference type="Proteomes" id="UP000663870"/>
    </source>
</evidence>
<accession>A0A815WJS6</accession>
<keyword evidence="2" id="KW-0378">Hydrolase</keyword>
<dbReference type="InterPro" id="IPR011709">
    <property type="entry name" value="DEAD-box_helicase_OB_fold"/>
</dbReference>
<keyword evidence="1" id="KW-0547">Nucleotide-binding</keyword>
<dbReference type="PROSITE" id="PS51194">
    <property type="entry name" value="HELICASE_CTER"/>
    <property type="match status" value="1"/>
</dbReference>
<evidence type="ECO:0000256" key="7">
    <source>
        <dbReference type="SAM" id="MobiDB-lite"/>
    </source>
</evidence>
<feature type="domain" description="RRM" evidence="8">
    <location>
        <begin position="887"/>
        <end position="962"/>
    </location>
</feature>
<dbReference type="Gene3D" id="3.30.70.330">
    <property type="match status" value="1"/>
</dbReference>
<organism evidence="11 12">
    <name type="scientific">Rotaria sordida</name>
    <dbReference type="NCBI Taxonomy" id="392033"/>
    <lineage>
        <taxon>Eukaryota</taxon>
        <taxon>Metazoa</taxon>
        <taxon>Spiralia</taxon>
        <taxon>Gnathifera</taxon>
        <taxon>Rotifera</taxon>
        <taxon>Eurotatoria</taxon>
        <taxon>Bdelloidea</taxon>
        <taxon>Philodinida</taxon>
        <taxon>Philodinidae</taxon>
        <taxon>Rotaria</taxon>
    </lineage>
</organism>
<dbReference type="InterPro" id="IPR035979">
    <property type="entry name" value="RBD_domain_sf"/>
</dbReference>
<dbReference type="Pfam" id="PF00076">
    <property type="entry name" value="RRM_1"/>
    <property type="match status" value="1"/>
</dbReference>
<keyword evidence="12" id="KW-1185">Reference proteome</keyword>
<dbReference type="Pfam" id="PF00271">
    <property type="entry name" value="Helicase_C"/>
    <property type="match status" value="1"/>
</dbReference>
<keyword evidence="3" id="KW-0347">Helicase</keyword>
<dbReference type="Pfam" id="PF04408">
    <property type="entry name" value="WHD_HA2"/>
    <property type="match status" value="1"/>
</dbReference>
<dbReference type="SMART" id="SM00490">
    <property type="entry name" value="HELICc"/>
    <property type="match status" value="1"/>
</dbReference>
<dbReference type="SMART" id="SM00487">
    <property type="entry name" value="DEXDc"/>
    <property type="match status" value="1"/>
</dbReference>
<dbReference type="PROSITE" id="PS50102">
    <property type="entry name" value="RRM"/>
    <property type="match status" value="1"/>
</dbReference>
<dbReference type="Gene3D" id="1.20.120.1080">
    <property type="match status" value="1"/>
</dbReference>
<gene>
    <name evidence="11" type="ORF">JXQ802_LOCUS43261</name>
    <name evidence="10" type="ORF">PYM288_LOCUS28126</name>
</gene>
<dbReference type="Proteomes" id="UP000663870">
    <property type="component" value="Unassembled WGS sequence"/>
</dbReference>
<evidence type="ECO:0008006" key="13">
    <source>
        <dbReference type="Google" id="ProtNLM"/>
    </source>
</evidence>
<dbReference type="Proteomes" id="UP000663854">
    <property type="component" value="Unassembled WGS sequence"/>
</dbReference>
<feature type="domain" description="Helicase C-terminal" evidence="9">
    <location>
        <begin position="334"/>
        <end position="509"/>
    </location>
</feature>
<name>A0A815WJS6_9BILA</name>
<evidence type="ECO:0000259" key="8">
    <source>
        <dbReference type="PROSITE" id="PS50102"/>
    </source>
</evidence>
<dbReference type="GO" id="GO:0016787">
    <property type="term" value="F:hydrolase activity"/>
    <property type="evidence" value="ECO:0007669"/>
    <property type="project" value="UniProtKB-KW"/>
</dbReference>
<sequence>MAMSKRSLAPCTYGTQCNGGEDCKLAHPEPEANIPPIVPPSRHSNNQPSDSSMPLSHHSRSPHGTRPDKTISRPPFQKRRPASSIRPIIPTANVIPIASLVSNLETPDFIGRTNTPSNRRYRSNSRTQSRVTIPDVREEHELLIAEQDSLLDQLAESDDTRLVKTTFIEHLKGQLETFNTIISSLHTFNPSTLLEAQNHLNILNREIKRLKTHLPIYARRQDLLDAIMFNRVVILKGDTGSGKSTQLVQYLVDAGLADRGQIVCTQPRRLAASTLASRVAEEFGCKLGEELIIMSATLDEELLQDYYRDAHLIKVGGRTFPIEDEYAVEDPEDYVDAAIAKTLQIHESKELGDILVFLTGPEEINRAIDEVSKKIKSENLACILPLHGKLNEDETEEVFAPTDSRRRKIIFATNVAETSITIDGIQHVIDSGMVKEVMWDSKRNMRALKIGYTTQSSVKQRRGRAGRTSVGKCYHLYTLDTYESLDICPRAEILCIQPSLAVLKLKHLGIHDVSKFAWLQSPSSQSLQDAVDNLTWLGALNSKTGKLTDVGQIMAKLGLEPMLSAMILAGKRQNCLSYVLALAGMLSVVQNVWWRAKDEVGKQLSHEKRALFAHDSGIGGDHIALLRIFLEWKALGDFKRTNSTWCRENMINGKAMKMADNFIREVACQIDPNFKFDLVQLNDNLIEKIVRCVCAGYFQHLAISNGYLRAGYQLVSSSTGVCARIHRSSTLTLAEEAPKFILYHDILIINETNFLTAACPIDLEWLEKSWLASLPRSPAQCVLNCFVINNLGPALLLSVAGKKCRNIPSLEESLGVFVDIDYEQSQLTIWGQEDKLQRAKFHLERVLDREREKLRTEVEEFEIIGTTRILLGAGARIHLALVEDEYVKVLLTHLSTNVTEEQIRERCQVYGIVRSITMLPTNQSGSSAIVTYDTCKSARTAVAQLSHEIWNGSTIRVNPSHIRTSVHTGRQNCKLKAYWFMTESQCTGRVEFSQLEAAQKATAIRR</sequence>
<feature type="compositionally biased region" description="Polar residues" evidence="7">
    <location>
        <begin position="42"/>
        <end position="54"/>
    </location>
</feature>
<dbReference type="PANTHER" id="PTHR18934:SF91">
    <property type="entry name" value="PRE-MRNA-SPLICING FACTOR ATP-DEPENDENT RNA HELICASE PRP16"/>
    <property type="match status" value="1"/>
</dbReference>
<reference evidence="11" key="1">
    <citation type="submission" date="2021-02" db="EMBL/GenBank/DDBJ databases">
        <authorList>
            <person name="Nowell W R."/>
        </authorList>
    </citation>
    <scope>NUCLEOTIDE SEQUENCE</scope>
</reference>
<dbReference type="SMART" id="SM00847">
    <property type="entry name" value="HA2"/>
    <property type="match status" value="1"/>
</dbReference>
<dbReference type="EMBL" id="CAJNOL010003085">
    <property type="protein sequence ID" value="CAF1545664.1"/>
    <property type="molecule type" value="Genomic_DNA"/>
</dbReference>
<dbReference type="GO" id="GO:0005524">
    <property type="term" value="F:ATP binding"/>
    <property type="evidence" value="ECO:0007669"/>
    <property type="project" value="UniProtKB-KW"/>
</dbReference>
<dbReference type="Pfam" id="PF21010">
    <property type="entry name" value="HA2_C"/>
    <property type="match status" value="1"/>
</dbReference>
<evidence type="ECO:0000256" key="2">
    <source>
        <dbReference type="ARBA" id="ARBA00022801"/>
    </source>
</evidence>
<feature type="region of interest" description="Disordered" evidence="7">
    <location>
        <begin position="20"/>
        <end position="87"/>
    </location>
</feature>
<dbReference type="PANTHER" id="PTHR18934">
    <property type="entry name" value="ATP-DEPENDENT RNA HELICASE"/>
    <property type="match status" value="1"/>
</dbReference>
<dbReference type="SUPFAM" id="SSF52540">
    <property type="entry name" value="P-loop containing nucleoside triphosphate hydrolases"/>
    <property type="match status" value="1"/>
</dbReference>
<evidence type="ECO:0000256" key="5">
    <source>
        <dbReference type="ARBA" id="ARBA00038040"/>
    </source>
</evidence>
<evidence type="ECO:0000313" key="10">
    <source>
        <dbReference type="EMBL" id="CAF1265941.1"/>
    </source>
</evidence>
<dbReference type="CDD" id="cd00590">
    <property type="entry name" value="RRM_SF"/>
    <property type="match status" value="1"/>
</dbReference>
<protein>
    <recommendedName>
        <fullName evidence="13">RNA helicase</fullName>
    </recommendedName>
</protein>
<feature type="compositionally biased region" description="Basic and acidic residues" evidence="7">
    <location>
        <begin position="21"/>
        <end position="30"/>
    </location>
</feature>
<evidence type="ECO:0000313" key="11">
    <source>
        <dbReference type="EMBL" id="CAF1545664.1"/>
    </source>
</evidence>
<evidence type="ECO:0000256" key="6">
    <source>
        <dbReference type="PROSITE-ProRule" id="PRU00176"/>
    </source>
</evidence>
<dbReference type="InterPro" id="IPR048333">
    <property type="entry name" value="HA2_WH"/>
</dbReference>
<proteinExistence type="inferred from homology"/>
<dbReference type="GO" id="GO:0003723">
    <property type="term" value="F:RNA binding"/>
    <property type="evidence" value="ECO:0007669"/>
    <property type="project" value="UniProtKB-UniRule"/>
</dbReference>
<dbReference type="Gene3D" id="3.40.50.300">
    <property type="entry name" value="P-loop containing nucleotide triphosphate hydrolases"/>
    <property type="match status" value="2"/>
</dbReference>
<dbReference type="InterPro" id="IPR027417">
    <property type="entry name" value="P-loop_NTPase"/>
</dbReference>
<dbReference type="InterPro" id="IPR012677">
    <property type="entry name" value="Nucleotide-bd_a/b_plait_sf"/>
</dbReference>
<dbReference type="Pfam" id="PF07717">
    <property type="entry name" value="OB_NTP_bind"/>
    <property type="match status" value="1"/>
</dbReference>
<evidence type="ECO:0000259" key="9">
    <source>
        <dbReference type="PROSITE" id="PS51194"/>
    </source>
</evidence>
<dbReference type="AlphaFoldDB" id="A0A815WJS6"/>
<evidence type="ECO:0000256" key="1">
    <source>
        <dbReference type="ARBA" id="ARBA00022741"/>
    </source>
</evidence>
<comment type="similarity">
    <text evidence="5">Belongs to the DEAD box helicase family. DEAH subfamily. PRP16 sub-subfamily.</text>
</comment>
<dbReference type="InterPro" id="IPR007502">
    <property type="entry name" value="Helicase-assoc_dom"/>
</dbReference>
<dbReference type="EMBL" id="CAJNOH010002001">
    <property type="protein sequence ID" value="CAF1265941.1"/>
    <property type="molecule type" value="Genomic_DNA"/>
</dbReference>
<dbReference type="InterPro" id="IPR014001">
    <property type="entry name" value="Helicase_ATP-bd"/>
</dbReference>
<keyword evidence="4" id="KW-0067">ATP-binding</keyword>
<dbReference type="CDD" id="cd18791">
    <property type="entry name" value="SF2_C_RHA"/>
    <property type="match status" value="1"/>
</dbReference>
<dbReference type="InterPro" id="IPR000504">
    <property type="entry name" value="RRM_dom"/>
</dbReference>
<dbReference type="InterPro" id="IPR001650">
    <property type="entry name" value="Helicase_C-like"/>
</dbReference>